<keyword evidence="4" id="KW-0862">Zinc</keyword>
<dbReference type="InterPro" id="IPR013083">
    <property type="entry name" value="Znf_RING/FYVE/PHD"/>
</dbReference>
<dbReference type="InterPro" id="IPR001841">
    <property type="entry name" value="Znf_RING"/>
</dbReference>
<evidence type="ECO:0000256" key="2">
    <source>
        <dbReference type="ARBA" id="ARBA00022723"/>
    </source>
</evidence>
<keyword evidence="9" id="KW-1185">Reference proteome</keyword>
<dbReference type="InterPro" id="IPR017907">
    <property type="entry name" value="Znf_RING_CS"/>
</dbReference>
<evidence type="ECO:0000256" key="7">
    <source>
        <dbReference type="SAM" id="MobiDB-lite"/>
    </source>
</evidence>
<reference evidence="10" key="1">
    <citation type="submission" date="2025-08" db="UniProtKB">
        <authorList>
            <consortium name="RefSeq"/>
        </authorList>
    </citation>
    <scope>IDENTIFICATION</scope>
    <source>
        <tissue evidence="10">Testes</tissue>
    </source>
</reference>
<dbReference type="PANTHER" id="PTHR10825:SF72">
    <property type="entry name" value="UBIQUITIN-LIKE DOMAIN-CONTAINING PROTEIN"/>
    <property type="match status" value="1"/>
</dbReference>
<evidence type="ECO:0000256" key="1">
    <source>
        <dbReference type="ARBA" id="ARBA00004123"/>
    </source>
</evidence>
<dbReference type="Gene3D" id="3.10.20.90">
    <property type="entry name" value="Phosphatidylinositol 3-kinase Catalytic Subunit, Chain A, domain 1"/>
    <property type="match status" value="1"/>
</dbReference>
<feature type="compositionally biased region" description="Low complexity" evidence="7">
    <location>
        <begin position="150"/>
        <end position="161"/>
    </location>
</feature>
<protein>
    <submittedName>
        <fullName evidence="10">Polycomb complex protein BMI-1-A-like</fullName>
    </submittedName>
</protein>
<sequence length="295" mass="34775">MNRTTKLKMTELNPHLMCVLCGGYFIDATTIIECLHSFCRTCIIRYLESSKYCPVCDTQVHKTRPLQYIRPDRTLQNIVYKLVPGLFRDEMKRRREYYAANPSAKSKPTHRFSRQNAEERGEVNEMFMYKDDEKMSLSLQYYLSEDNGRSKSSSSVTNSNTDHQSDSDGKDEGDIRYLRCPAAVTVHHIKKFIRNKFELPVSYEIDIMYRYRKSIDSLIDHYTLMDIAYLYDWRRKSPLALMYRVRQPSINRLKKNLHRTLSSADVRTDCKIRKKIHTEPTQHQPKLPTTVTCDT</sequence>
<dbReference type="Proteomes" id="UP000694865">
    <property type="component" value="Unplaced"/>
</dbReference>
<evidence type="ECO:0000256" key="4">
    <source>
        <dbReference type="ARBA" id="ARBA00022833"/>
    </source>
</evidence>
<comment type="subcellular location">
    <subcellularLocation>
        <location evidence="1">Nucleus</location>
    </subcellularLocation>
</comment>
<proteinExistence type="predicted"/>
<dbReference type="PROSITE" id="PS50089">
    <property type="entry name" value="ZF_RING_2"/>
    <property type="match status" value="1"/>
</dbReference>
<evidence type="ECO:0000313" key="10">
    <source>
        <dbReference type="RefSeq" id="XP_006817086.1"/>
    </source>
</evidence>
<dbReference type="PROSITE" id="PS00518">
    <property type="entry name" value="ZF_RING_1"/>
    <property type="match status" value="1"/>
</dbReference>
<evidence type="ECO:0000256" key="3">
    <source>
        <dbReference type="ARBA" id="ARBA00022771"/>
    </source>
</evidence>
<keyword evidence="2" id="KW-0479">Metal-binding</keyword>
<feature type="domain" description="RING-type" evidence="8">
    <location>
        <begin position="18"/>
        <end position="57"/>
    </location>
</feature>
<dbReference type="RefSeq" id="XP_006817086.1">
    <property type="nucleotide sequence ID" value="XM_006817023.1"/>
</dbReference>
<feature type="compositionally biased region" description="Basic and acidic residues" evidence="7">
    <location>
        <begin position="163"/>
        <end position="172"/>
    </location>
</feature>
<dbReference type="InterPro" id="IPR032443">
    <property type="entry name" value="RAWUL"/>
</dbReference>
<dbReference type="Gene3D" id="3.30.40.10">
    <property type="entry name" value="Zinc/RING finger domain, C3HC4 (zinc finger)"/>
    <property type="match status" value="1"/>
</dbReference>
<dbReference type="Pfam" id="PF13923">
    <property type="entry name" value="zf-C3HC4_2"/>
    <property type="match status" value="1"/>
</dbReference>
<gene>
    <name evidence="10" type="primary">LOC100376114</name>
</gene>
<dbReference type="CDD" id="cd17082">
    <property type="entry name" value="RAWUL_PCGF2_like"/>
    <property type="match status" value="1"/>
</dbReference>
<feature type="region of interest" description="Disordered" evidence="7">
    <location>
        <begin position="146"/>
        <end position="172"/>
    </location>
</feature>
<keyword evidence="3 6" id="KW-0863">Zinc-finger</keyword>
<accession>A0ABM0MAP5</accession>
<dbReference type="SUPFAM" id="SSF57850">
    <property type="entry name" value="RING/U-box"/>
    <property type="match status" value="1"/>
</dbReference>
<keyword evidence="5" id="KW-0539">Nucleus</keyword>
<organism evidence="9 10">
    <name type="scientific">Saccoglossus kowalevskii</name>
    <name type="common">Acorn worm</name>
    <dbReference type="NCBI Taxonomy" id="10224"/>
    <lineage>
        <taxon>Eukaryota</taxon>
        <taxon>Metazoa</taxon>
        <taxon>Hemichordata</taxon>
        <taxon>Enteropneusta</taxon>
        <taxon>Harrimaniidae</taxon>
        <taxon>Saccoglossus</taxon>
    </lineage>
</organism>
<dbReference type="SMART" id="SM00184">
    <property type="entry name" value="RING"/>
    <property type="match status" value="1"/>
</dbReference>
<evidence type="ECO:0000256" key="5">
    <source>
        <dbReference type="ARBA" id="ARBA00023242"/>
    </source>
</evidence>
<name>A0ABM0MAP5_SACKO</name>
<evidence type="ECO:0000259" key="8">
    <source>
        <dbReference type="PROSITE" id="PS50089"/>
    </source>
</evidence>
<dbReference type="Pfam" id="PF16207">
    <property type="entry name" value="RAWUL"/>
    <property type="match status" value="1"/>
</dbReference>
<dbReference type="GeneID" id="100376114"/>
<evidence type="ECO:0000256" key="6">
    <source>
        <dbReference type="PROSITE-ProRule" id="PRU00175"/>
    </source>
</evidence>
<evidence type="ECO:0000313" key="9">
    <source>
        <dbReference type="Proteomes" id="UP000694865"/>
    </source>
</evidence>
<dbReference type="PANTHER" id="PTHR10825">
    <property type="entry name" value="RING FINGER DOMAIN-CONTAINING, POLYCOMB GROUP COMPONENT"/>
    <property type="match status" value="1"/>
</dbReference>